<evidence type="ECO:0000259" key="17">
    <source>
        <dbReference type="Pfam" id="PF02852"/>
    </source>
</evidence>
<gene>
    <name evidence="19" type="ORF">FD32_GL000977</name>
</gene>
<evidence type="ECO:0000256" key="14">
    <source>
        <dbReference type="PIRSR" id="PIRSR000350-3"/>
    </source>
</evidence>
<keyword evidence="9 14" id="KW-0520">NAD</keyword>
<dbReference type="PIRSF" id="PIRSF000350">
    <property type="entry name" value="Mercury_reductase_MerA"/>
    <property type="match status" value="1"/>
</dbReference>
<dbReference type="InterPro" id="IPR001100">
    <property type="entry name" value="Pyr_nuc-diS_OxRdtase"/>
</dbReference>
<evidence type="ECO:0000256" key="4">
    <source>
        <dbReference type="ARBA" id="ARBA00016961"/>
    </source>
</evidence>
<keyword evidence="7 14" id="KW-0274">FAD</keyword>
<feature type="binding site" evidence="14">
    <location>
        <position position="55"/>
    </location>
    <ligand>
        <name>FAD</name>
        <dbReference type="ChEBI" id="CHEBI:57692"/>
    </ligand>
</feature>
<dbReference type="PROSITE" id="PS00076">
    <property type="entry name" value="PYRIDINE_REDOX_1"/>
    <property type="match status" value="1"/>
</dbReference>
<dbReference type="PANTHER" id="PTHR22912">
    <property type="entry name" value="DISULFIDE OXIDOREDUCTASE"/>
    <property type="match status" value="1"/>
</dbReference>
<evidence type="ECO:0000256" key="2">
    <source>
        <dbReference type="ARBA" id="ARBA00007532"/>
    </source>
</evidence>
<evidence type="ECO:0000256" key="7">
    <source>
        <dbReference type="ARBA" id="ARBA00022827"/>
    </source>
</evidence>
<dbReference type="InterPro" id="IPR006258">
    <property type="entry name" value="Lipoamide_DH"/>
</dbReference>
<feature type="active site" description="Proton acceptor" evidence="13">
    <location>
        <position position="454"/>
    </location>
</feature>
<dbReference type="Gene3D" id="3.50.50.60">
    <property type="entry name" value="FAD/NAD(P)-binding domain"/>
    <property type="match status" value="2"/>
</dbReference>
<evidence type="ECO:0000259" key="18">
    <source>
        <dbReference type="Pfam" id="PF07992"/>
    </source>
</evidence>
<protein>
    <recommendedName>
        <fullName evidence="4 16">Dihydrolipoyl dehydrogenase</fullName>
        <ecNumber evidence="3 16">1.8.1.4</ecNumber>
    </recommendedName>
</protein>
<dbReference type="GO" id="GO:0006103">
    <property type="term" value="P:2-oxoglutarate metabolic process"/>
    <property type="evidence" value="ECO:0007669"/>
    <property type="project" value="TreeGrafter"/>
</dbReference>
<keyword evidence="20" id="KW-1185">Reference proteome</keyword>
<comment type="caution">
    <text evidence="19">The sequence shown here is derived from an EMBL/GenBank/DDBJ whole genome shotgun (WGS) entry which is preliminary data.</text>
</comment>
<feature type="domain" description="Pyridine nucleotide-disulphide oxidoreductase dimerisation" evidence="17">
    <location>
        <begin position="356"/>
        <end position="465"/>
    </location>
</feature>
<dbReference type="STRING" id="1423782.FD32_GL000977"/>
<feature type="binding site" evidence="14">
    <location>
        <begin position="155"/>
        <end position="157"/>
    </location>
    <ligand>
        <name>FAD</name>
        <dbReference type="ChEBI" id="CHEBI:57692"/>
    </ligand>
</feature>
<dbReference type="FunFam" id="3.30.390.30:FF:000001">
    <property type="entry name" value="Dihydrolipoyl dehydrogenase"/>
    <property type="match status" value="1"/>
</dbReference>
<keyword evidence="8 16" id="KW-0560">Oxidoreductase</keyword>
<dbReference type="SUPFAM" id="SSF51905">
    <property type="entry name" value="FAD/NAD(P)-binding domain"/>
    <property type="match status" value="1"/>
</dbReference>
<dbReference type="InterPro" id="IPR012999">
    <property type="entry name" value="Pyr_OxRdtase_I_AS"/>
</dbReference>
<evidence type="ECO:0000256" key="15">
    <source>
        <dbReference type="PIRSR" id="PIRSR000350-4"/>
    </source>
</evidence>
<dbReference type="Pfam" id="PF07992">
    <property type="entry name" value="Pyr_redox_2"/>
    <property type="match status" value="1"/>
</dbReference>
<dbReference type="EMBL" id="AZGM01000137">
    <property type="protein sequence ID" value="KRM25081.1"/>
    <property type="molecule type" value="Genomic_DNA"/>
</dbReference>
<dbReference type="OrthoDB" id="9800167at2"/>
<evidence type="ECO:0000256" key="8">
    <source>
        <dbReference type="ARBA" id="ARBA00023002"/>
    </source>
</evidence>
<dbReference type="SUPFAM" id="SSF55424">
    <property type="entry name" value="FAD/NAD-linked reductases, dimerisation (C-terminal) domain"/>
    <property type="match status" value="1"/>
</dbReference>
<evidence type="ECO:0000256" key="6">
    <source>
        <dbReference type="ARBA" id="ARBA00022630"/>
    </source>
</evidence>
<evidence type="ECO:0000256" key="1">
    <source>
        <dbReference type="ARBA" id="ARBA00004496"/>
    </source>
</evidence>
<evidence type="ECO:0000256" key="12">
    <source>
        <dbReference type="ARBA" id="ARBA00049187"/>
    </source>
</evidence>
<dbReference type="PRINTS" id="PR00368">
    <property type="entry name" value="FADPNR"/>
</dbReference>
<dbReference type="InterPro" id="IPR050151">
    <property type="entry name" value="Class-I_Pyr_Nuc-Dis_Oxidored"/>
</dbReference>
<sequence>MADVEQKDTVIVGGGPGGYVAAIRASELGQKVTLIEKGDPGLGGVCLNVGCVPSKALIAAGHRLQEAKDSSTYGVSKTDATIDFKKTQEWKQKKVVDRMTRGVKMLLKKHKVEIIDGEAIMDNDHQFRVIKPGPKQFMDNDAGRTITWKNLILATGSRPVEIPNFKFEGRVIDSTGGLNLPEIPKELVVIGGGYIGSELAGAYANLGSHVTIIEGLPSILNGFDKDMVKVVEKNMKKKGIDIITGAMAKNSEQDDNSVTVTYEVDGKESSIKADYCMVSVGRKPNTDNFGLDMTSVKLNDHHQVIVDQQGRTNVDGIWAIGDIVPGPALAHKAFFEAKTAAGAIAGKNTANDWVGVPAVCFTDPEMAEVGMNVDQAKDKGIEVATAQFPFAGNARAVSLDEPDGFVRLIYTKDEKNVVGAQIVGPGASDMAGELSLIVNCGMNVEDVDLTIHPHPTLNEPIQEAADIALGLPTHI</sequence>
<dbReference type="GO" id="GO:0050660">
    <property type="term" value="F:flavin adenine dinucleotide binding"/>
    <property type="evidence" value="ECO:0007669"/>
    <property type="project" value="InterPro"/>
</dbReference>
<dbReference type="NCBIfam" id="TIGR01350">
    <property type="entry name" value="lipoamide_DH"/>
    <property type="match status" value="1"/>
</dbReference>
<reference evidence="19 20" key="1">
    <citation type="journal article" date="2015" name="Genome Announc.">
        <title>Expanding the biotechnology potential of lactobacilli through comparative genomics of 213 strains and associated genera.</title>
        <authorList>
            <person name="Sun Z."/>
            <person name="Harris H.M."/>
            <person name="McCann A."/>
            <person name="Guo C."/>
            <person name="Argimon S."/>
            <person name="Zhang W."/>
            <person name="Yang X."/>
            <person name="Jeffery I.B."/>
            <person name="Cooney J.C."/>
            <person name="Kagawa T.F."/>
            <person name="Liu W."/>
            <person name="Song Y."/>
            <person name="Salvetti E."/>
            <person name="Wrobel A."/>
            <person name="Rasinkangas P."/>
            <person name="Parkhill J."/>
            <person name="Rea M.C."/>
            <person name="O'Sullivan O."/>
            <person name="Ritari J."/>
            <person name="Douillard F.P."/>
            <person name="Paul Ross R."/>
            <person name="Yang R."/>
            <person name="Briner A.E."/>
            <person name="Felis G.E."/>
            <person name="de Vos W.M."/>
            <person name="Barrangou R."/>
            <person name="Klaenhammer T.R."/>
            <person name="Caufield P.W."/>
            <person name="Cui Y."/>
            <person name="Zhang H."/>
            <person name="O'Toole P.W."/>
        </authorList>
    </citation>
    <scope>NUCLEOTIDE SEQUENCE [LARGE SCALE GENOMIC DNA]</scope>
    <source>
        <strain evidence="19 20">DSM 6035</strain>
    </source>
</reference>
<evidence type="ECO:0000256" key="10">
    <source>
        <dbReference type="ARBA" id="ARBA00023157"/>
    </source>
</evidence>
<name>A0A0R1XB19_9LACO</name>
<evidence type="ECO:0000256" key="3">
    <source>
        <dbReference type="ARBA" id="ARBA00012608"/>
    </source>
</evidence>
<comment type="subcellular location">
    <subcellularLocation>
        <location evidence="1">Cytoplasm</location>
    </subcellularLocation>
</comment>
<dbReference type="Proteomes" id="UP000051412">
    <property type="component" value="Unassembled WGS sequence"/>
</dbReference>
<comment type="miscellaneous">
    <text evidence="16">The active site is a redox-active disulfide bond.</text>
</comment>
<keyword evidence="5" id="KW-0963">Cytoplasm</keyword>
<dbReference type="InterPro" id="IPR036188">
    <property type="entry name" value="FAD/NAD-bd_sf"/>
</dbReference>
<feature type="binding site" evidence="14">
    <location>
        <position position="322"/>
    </location>
    <ligand>
        <name>FAD</name>
        <dbReference type="ChEBI" id="CHEBI:57692"/>
    </ligand>
</feature>
<evidence type="ECO:0000256" key="11">
    <source>
        <dbReference type="ARBA" id="ARBA00023284"/>
    </source>
</evidence>
<keyword evidence="14" id="KW-0547">Nucleotide-binding</keyword>
<evidence type="ECO:0000256" key="13">
    <source>
        <dbReference type="PIRSR" id="PIRSR000350-2"/>
    </source>
</evidence>
<dbReference type="InterPro" id="IPR004099">
    <property type="entry name" value="Pyr_nucl-diS_OxRdtase_dimer"/>
</dbReference>
<dbReference type="Gene3D" id="3.30.390.30">
    <property type="match status" value="1"/>
</dbReference>
<evidence type="ECO:0000256" key="16">
    <source>
        <dbReference type="RuleBase" id="RU003692"/>
    </source>
</evidence>
<comment type="similarity">
    <text evidence="2 16">Belongs to the class-I pyridine nucleotide-disulfide oxidoreductase family.</text>
</comment>
<dbReference type="AlphaFoldDB" id="A0A0R1XB19"/>
<dbReference type="EC" id="1.8.1.4" evidence="3 16"/>
<dbReference type="GO" id="GO:0005737">
    <property type="term" value="C:cytoplasm"/>
    <property type="evidence" value="ECO:0007669"/>
    <property type="project" value="UniProtKB-SubCell"/>
</dbReference>
<evidence type="ECO:0000256" key="9">
    <source>
        <dbReference type="ARBA" id="ARBA00023027"/>
    </source>
</evidence>
<feature type="binding site" evidence="14">
    <location>
        <position position="281"/>
    </location>
    <ligand>
        <name>NAD(+)</name>
        <dbReference type="ChEBI" id="CHEBI:57540"/>
    </ligand>
</feature>
<evidence type="ECO:0000256" key="5">
    <source>
        <dbReference type="ARBA" id="ARBA00022490"/>
    </source>
</evidence>
<dbReference type="PRINTS" id="PR00411">
    <property type="entry name" value="PNDRDTASEI"/>
</dbReference>
<dbReference type="RefSeq" id="WP_047769056.1">
    <property type="nucleotide sequence ID" value="NZ_AZGM01000137.1"/>
</dbReference>
<accession>A0A0R1XB19</accession>
<dbReference type="Pfam" id="PF02852">
    <property type="entry name" value="Pyr_redox_dim"/>
    <property type="match status" value="1"/>
</dbReference>
<organism evidence="19 20">
    <name type="scientific">Limosilactobacillus panis DSM 6035</name>
    <dbReference type="NCBI Taxonomy" id="1423782"/>
    <lineage>
        <taxon>Bacteria</taxon>
        <taxon>Bacillati</taxon>
        <taxon>Bacillota</taxon>
        <taxon>Bacilli</taxon>
        <taxon>Lactobacillales</taxon>
        <taxon>Lactobacillaceae</taxon>
        <taxon>Limosilactobacillus</taxon>
    </lineage>
</organism>
<dbReference type="InterPro" id="IPR023753">
    <property type="entry name" value="FAD/NAD-binding_dom"/>
</dbReference>
<feature type="disulfide bond" description="Redox-active" evidence="15">
    <location>
        <begin position="46"/>
        <end position="51"/>
    </location>
</feature>
<evidence type="ECO:0000313" key="19">
    <source>
        <dbReference type="EMBL" id="KRM25081.1"/>
    </source>
</evidence>
<evidence type="ECO:0000313" key="20">
    <source>
        <dbReference type="Proteomes" id="UP000051412"/>
    </source>
</evidence>
<dbReference type="PATRIC" id="fig|1423782.4.peg.1019"/>
<dbReference type="GO" id="GO:0004148">
    <property type="term" value="F:dihydrolipoyl dehydrogenase (NADH) activity"/>
    <property type="evidence" value="ECO:0007669"/>
    <property type="project" value="UniProtKB-EC"/>
</dbReference>
<keyword evidence="6 16" id="KW-0285">Flavoprotein</keyword>
<dbReference type="PANTHER" id="PTHR22912:SF160">
    <property type="entry name" value="DIHYDROLIPOYL DEHYDROGENASE"/>
    <property type="match status" value="1"/>
</dbReference>
<feature type="domain" description="FAD/NAD(P)-binding" evidence="18">
    <location>
        <begin position="8"/>
        <end position="336"/>
    </location>
</feature>
<comment type="catalytic activity">
    <reaction evidence="12 16">
        <text>N(6)-[(R)-dihydrolipoyl]-L-lysyl-[protein] + NAD(+) = N(6)-[(R)-lipoyl]-L-lysyl-[protein] + NADH + H(+)</text>
        <dbReference type="Rhea" id="RHEA:15045"/>
        <dbReference type="Rhea" id="RHEA-COMP:10474"/>
        <dbReference type="Rhea" id="RHEA-COMP:10475"/>
        <dbReference type="ChEBI" id="CHEBI:15378"/>
        <dbReference type="ChEBI" id="CHEBI:57540"/>
        <dbReference type="ChEBI" id="CHEBI:57945"/>
        <dbReference type="ChEBI" id="CHEBI:83099"/>
        <dbReference type="ChEBI" id="CHEBI:83100"/>
        <dbReference type="EC" id="1.8.1.4"/>
    </reaction>
</comment>
<feature type="binding site" evidence="14">
    <location>
        <begin position="191"/>
        <end position="198"/>
    </location>
    <ligand>
        <name>NAD(+)</name>
        <dbReference type="ChEBI" id="CHEBI:57540"/>
    </ligand>
</feature>
<feature type="binding site" evidence="14">
    <location>
        <position position="214"/>
    </location>
    <ligand>
        <name>NAD(+)</name>
        <dbReference type="ChEBI" id="CHEBI:57540"/>
    </ligand>
</feature>
<keyword evidence="10" id="KW-1015">Disulfide bond</keyword>
<comment type="cofactor">
    <cofactor evidence="14 16">
        <name>FAD</name>
        <dbReference type="ChEBI" id="CHEBI:57692"/>
    </cofactor>
    <text evidence="14 16">Binds 1 FAD per subunit.</text>
</comment>
<dbReference type="InterPro" id="IPR016156">
    <property type="entry name" value="FAD/NAD-linked_Rdtase_dimer_sf"/>
</dbReference>
<dbReference type="FunFam" id="3.50.50.60:FF:000037">
    <property type="entry name" value="Dihydrolipoyl dehydrogenase"/>
    <property type="match status" value="1"/>
</dbReference>
<proteinExistence type="inferred from homology"/>
<keyword evidence="11 16" id="KW-0676">Redox-active center</keyword>